<dbReference type="AlphaFoldDB" id="A0AAV5MY94"/>
<evidence type="ECO:0000313" key="3">
    <source>
        <dbReference type="Proteomes" id="UP001058124"/>
    </source>
</evidence>
<feature type="region of interest" description="Disordered" evidence="1">
    <location>
        <begin position="1"/>
        <end position="20"/>
    </location>
</feature>
<accession>A0AAV5MY94</accession>
<comment type="caution">
    <text evidence="2">The sequence shown here is derived from an EMBL/GenBank/DDBJ whole genome shotgun (WGS) entry which is preliminary data.</text>
</comment>
<dbReference type="RefSeq" id="WP_027272951.1">
    <property type="nucleotide sequence ID" value="NZ_CAADJC010000002.1"/>
</dbReference>
<gene>
    <name evidence="2" type="ORF">SOASR030_04960</name>
</gene>
<proteinExistence type="predicted"/>
<name>A0AAV5MY94_9GAMM</name>
<sequence>MIAEGENFIPKEMKGKSRDQQRKWMEKTLLGANKSDEDCLLFLTGRITKVGPDKMMPLVCLQHRALFKEKLDAKGRGDGYTNIQMEHEDAMLYRLKAIKGEKVLKNFCSYAVSTWQANKLLTLDDYRKLQSAYPLPQPCENNLAKLEPKLFDTQAASDNDKKKKIDMMSEMLIKRVYNNTLFGKDSEAMAKKCQKVGELINAR</sequence>
<keyword evidence="3" id="KW-1185">Reference proteome</keyword>
<evidence type="ECO:0000256" key="1">
    <source>
        <dbReference type="SAM" id="MobiDB-lite"/>
    </source>
</evidence>
<dbReference type="Proteomes" id="UP001058124">
    <property type="component" value="Unassembled WGS sequence"/>
</dbReference>
<reference evidence="2" key="1">
    <citation type="submission" date="2022-06" db="EMBL/GenBank/DDBJ databases">
        <title>Draft genome sequences of Leminorella grimontii str. JCM5902.</title>
        <authorList>
            <person name="Wakabayashi Y."/>
            <person name="Kojima K."/>
        </authorList>
    </citation>
    <scope>NUCLEOTIDE SEQUENCE</scope>
    <source>
        <strain evidence="2">JCM 5902</strain>
    </source>
</reference>
<feature type="compositionally biased region" description="Basic and acidic residues" evidence="1">
    <location>
        <begin position="9"/>
        <end position="20"/>
    </location>
</feature>
<evidence type="ECO:0000313" key="2">
    <source>
        <dbReference type="EMBL" id="GKX54384.1"/>
    </source>
</evidence>
<organism evidence="2 3">
    <name type="scientific">Leminorella grimontii</name>
    <dbReference type="NCBI Taxonomy" id="82981"/>
    <lineage>
        <taxon>Bacteria</taxon>
        <taxon>Pseudomonadati</taxon>
        <taxon>Pseudomonadota</taxon>
        <taxon>Gammaproteobacteria</taxon>
        <taxon>Enterobacterales</taxon>
        <taxon>Budviciaceae</taxon>
        <taxon>Leminorella</taxon>
    </lineage>
</organism>
<protein>
    <submittedName>
        <fullName evidence="2">Uncharacterized protein</fullName>
    </submittedName>
</protein>
<dbReference type="EMBL" id="BRLH01000001">
    <property type="protein sequence ID" value="GKX54384.1"/>
    <property type="molecule type" value="Genomic_DNA"/>
</dbReference>